<dbReference type="AlphaFoldDB" id="A0A2I0AZB1"/>
<evidence type="ECO:0000313" key="1">
    <source>
        <dbReference type="EMBL" id="PKA60866.1"/>
    </source>
</evidence>
<name>A0A2I0AZB1_9ASPA</name>
<keyword evidence="2" id="KW-1185">Reference proteome</keyword>
<sequence>MISKENSRTNGGFSCSCSTSSFNAATSLVACAASLAYASSFREELSDPMPKGLVRLKHRGRCLYLRQGLTPIRAADPSGKRRHSA</sequence>
<proteinExistence type="predicted"/>
<dbReference type="Proteomes" id="UP000236161">
    <property type="component" value="Unassembled WGS sequence"/>
</dbReference>
<dbReference type="PROSITE" id="PS51257">
    <property type="entry name" value="PROKAR_LIPOPROTEIN"/>
    <property type="match status" value="1"/>
</dbReference>
<gene>
    <name evidence="1" type="ORF">AXF42_Ash006501</name>
</gene>
<protein>
    <submittedName>
        <fullName evidence="1">Uncharacterized protein</fullName>
    </submittedName>
</protein>
<organism evidence="1 2">
    <name type="scientific">Apostasia shenzhenica</name>
    <dbReference type="NCBI Taxonomy" id="1088818"/>
    <lineage>
        <taxon>Eukaryota</taxon>
        <taxon>Viridiplantae</taxon>
        <taxon>Streptophyta</taxon>
        <taxon>Embryophyta</taxon>
        <taxon>Tracheophyta</taxon>
        <taxon>Spermatophyta</taxon>
        <taxon>Magnoliopsida</taxon>
        <taxon>Liliopsida</taxon>
        <taxon>Asparagales</taxon>
        <taxon>Orchidaceae</taxon>
        <taxon>Apostasioideae</taxon>
        <taxon>Apostasia</taxon>
    </lineage>
</organism>
<evidence type="ECO:0000313" key="2">
    <source>
        <dbReference type="Proteomes" id="UP000236161"/>
    </source>
</evidence>
<reference evidence="1 2" key="1">
    <citation type="journal article" date="2017" name="Nature">
        <title>The Apostasia genome and the evolution of orchids.</title>
        <authorList>
            <person name="Zhang G.Q."/>
            <person name="Liu K.W."/>
            <person name="Li Z."/>
            <person name="Lohaus R."/>
            <person name="Hsiao Y.Y."/>
            <person name="Niu S.C."/>
            <person name="Wang J.Y."/>
            <person name="Lin Y.C."/>
            <person name="Xu Q."/>
            <person name="Chen L.J."/>
            <person name="Yoshida K."/>
            <person name="Fujiwara S."/>
            <person name="Wang Z.W."/>
            <person name="Zhang Y.Q."/>
            <person name="Mitsuda N."/>
            <person name="Wang M."/>
            <person name="Liu G.H."/>
            <person name="Pecoraro L."/>
            <person name="Huang H.X."/>
            <person name="Xiao X.J."/>
            <person name="Lin M."/>
            <person name="Wu X.Y."/>
            <person name="Wu W.L."/>
            <person name="Chen Y.Y."/>
            <person name="Chang S.B."/>
            <person name="Sakamoto S."/>
            <person name="Ohme-Takagi M."/>
            <person name="Yagi M."/>
            <person name="Zeng S.J."/>
            <person name="Shen C.Y."/>
            <person name="Yeh C.M."/>
            <person name="Luo Y.B."/>
            <person name="Tsai W.C."/>
            <person name="Van de Peer Y."/>
            <person name="Liu Z.J."/>
        </authorList>
    </citation>
    <scope>NUCLEOTIDE SEQUENCE [LARGE SCALE GENOMIC DNA]</scope>
    <source>
        <strain evidence="2">cv. Shenzhen</strain>
        <tissue evidence="1">Stem</tissue>
    </source>
</reference>
<accession>A0A2I0AZB1</accession>
<dbReference type="EMBL" id="KZ451935">
    <property type="protein sequence ID" value="PKA60866.1"/>
    <property type="molecule type" value="Genomic_DNA"/>
</dbReference>